<feature type="transmembrane region" description="Helical" evidence="3">
    <location>
        <begin position="25"/>
        <end position="45"/>
    </location>
</feature>
<evidence type="ECO:0000313" key="5">
    <source>
        <dbReference type="Proteomes" id="UP001164286"/>
    </source>
</evidence>
<name>A0AA38LWF6_9TREE</name>
<dbReference type="AlphaFoldDB" id="A0AA38LWF6"/>
<evidence type="ECO:0000313" key="4">
    <source>
        <dbReference type="EMBL" id="KAI9637648.1"/>
    </source>
</evidence>
<feature type="region of interest" description="Disordered" evidence="2">
    <location>
        <begin position="466"/>
        <end position="501"/>
    </location>
</feature>
<feature type="transmembrane region" description="Helical" evidence="3">
    <location>
        <begin position="112"/>
        <end position="132"/>
    </location>
</feature>
<feature type="transmembrane region" description="Helical" evidence="3">
    <location>
        <begin position="213"/>
        <end position="235"/>
    </location>
</feature>
<accession>A0AA38LWF6</accession>
<keyword evidence="3" id="KW-0472">Membrane</keyword>
<sequence>MSAVFQDDPYLQYQPSFAYTLPIQLFVNGITITLLCVLFIHLMFTAQYHYPLAPLNYILQFSSVLVCLISVIIKVVVVLSSASDNGDTWPYSLIYVAVPIPPSWWNTAQDSFWFLLQALCVGLSNITHIHFLTLLYPSRTEARLIIFLLGPLAIASSGLVFVALSNNQTALDIGDAIRNTLNSTLLLIFTIALLMWGLVVNRRRAWRNDGGTAIFGIGSLSLAIISTTFNFVAIAEDGIDWLQHLLFAAVLWQIWLGWWWWVGSGMGIGEVEDIMQKAERKKRKAAKRAARLRATSGLGKRTKSIQSSAVDIPSAAANAVSGLTSSVTGILRNRSMRSNSGLRRRRSETANTGSLVGDVEEGIEMGTIGSGSRAGTGRVTPTIPPAAPQRVGFTPDTDASRLQPSTNSETSSTSRTPSLHPPRTVRQFFSFPTTWLQVYIRQLRHAHEDATKRQVMQRAEVRQRVFARDGAGEESASRSSGPRRGSATRLDNVGEEEAEVEEGVGWGLGSFGIKEHEASARRLREAGDLLREGRLLGDEERRALAEDAAGREGGADGQSEWEDIDSDSSSGDLTDEEGSGGRRTGKGWSWWGPLKNWRRTDRSDF</sequence>
<evidence type="ECO:0008006" key="6">
    <source>
        <dbReference type="Google" id="ProtNLM"/>
    </source>
</evidence>
<comment type="caution">
    <text evidence="4">The sequence shown here is derived from an EMBL/GenBank/DDBJ whole genome shotgun (WGS) entry which is preliminary data.</text>
</comment>
<dbReference type="Proteomes" id="UP001164286">
    <property type="component" value="Unassembled WGS sequence"/>
</dbReference>
<feature type="transmembrane region" description="Helical" evidence="3">
    <location>
        <begin position="144"/>
        <end position="164"/>
    </location>
</feature>
<dbReference type="RefSeq" id="XP_052947425.1">
    <property type="nucleotide sequence ID" value="XM_053086757.1"/>
</dbReference>
<keyword evidence="3" id="KW-1133">Transmembrane helix</keyword>
<feature type="compositionally biased region" description="Low complexity" evidence="2">
    <location>
        <begin position="473"/>
        <end position="487"/>
    </location>
</feature>
<feature type="transmembrane region" description="Helical" evidence="3">
    <location>
        <begin position="241"/>
        <end position="261"/>
    </location>
</feature>
<keyword evidence="3" id="KW-0812">Transmembrane</keyword>
<evidence type="ECO:0000256" key="3">
    <source>
        <dbReference type="SAM" id="Phobius"/>
    </source>
</evidence>
<keyword evidence="5" id="KW-1185">Reference proteome</keyword>
<feature type="compositionally biased region" description="Low complexity" evidence="2">
    <location>
        <begin position="405"/>
        <end position="418"/>
    </location>
</feature>
<feature type="coiled-coil region" evidence="1">
    <location>
        <begin position="268"/>
        <end position="295"/>
    </location>
</feature>
<organism evidence="4 5">
    <name type="scientific">Dioszegia hungarica</name>
    <dbReference type="NCBI Taxonomy" id="4972"/>
    <lineage>
        <taxon>Eukaryota</taxon>
        <taxon>Fungi</taxon>
        <taxon>Dikarya</taxon>
        <taxon>Basidiomycota</taxon>
        <taxon>Agaricomycotina</taxon>
        <taxon>Tremellomycetes</taxon>
        <taxon>Tremellales</taxon>
        <taxon>Bulleribasidiaceae</taxon>
        <taxon>Dioszegia</taxon>
    </lineage>
</organism>
<feature type="region of interest" description="Disordered" evidence="2">
    <location>
        <begin position="334"/>
        <end position="424"/>
    </location>
</feature>
<feature type="region of interest" description="Disordered" evidence="2">
    <location>
        <begin position="542"/>
        <end position="605"/>
    </location>
</feature>
<evidence type="ECO:0000256" key="1">
    <source>
        <dbReference type="SAM" id="Coils"/>
    </source>
</evidence>
<dbReference type="GeneID" id="77725958"/>
<feature type="transmembrane region" description="Helical" evidence="3">
    <location>
        <begin position="57"/>
        <end position="82"/>
    </location>
</feature>
<proteinExistence type="predicted"/>
<protein>
    <recommendedName>
        <fullName evidence="6">Transmembrane protein</fullName>
    </recommendedName>
</protein>
<feature type="transmembrane region" description="Helical" evidence="3">
    <location>
        <begin position="184"/>
        <end position="201"/>
    </location>
</feature>
<keyword evidence="1" id="KW-0175">Coiled coil</keyword>
<feature type="compositionally biased region" description="Basic and acidic residues" evidence="2">
    <location>
        <begin position="542"/>
        <end position="554"/>
    </location>
</feature>
<reference evidence="4" key="1">
    <citation type="journal article" date="2022" name="G3 (Bethesda)">
        <title>High quality genome of the basidiomycete yeast Dioszegia hungarica PDD-24b-2 isolated from cloud water.</title>
        <authorList>
            <person name="Jarrige D."/>
            <person name="Haridas S."/>
            <person name="Bleykasten-Grosshans C."/>
            <person name="Joly M."/>
            <person name="Nadalig T."/>
            <person name="Sancelme M."/>
            <person name="Vuilleumier S."/>
            <person name="Grigoriev I.V."/>
            <person name="Amato P."/>
            <person name="Bringel F."/>
        </authorList>
    </citation>
    <scope>NUCLEOTIDE SEQUENCE</scope>
    <source>
        <strain evidence="4">PDD-24b-2</strain>
    </source>
</reference>
<gene>
    <name evidence="4" type="ORF">MKK02DRAFT_23631</name>
</gene>
<dbReference type="EMBL" id="JAKWFO010000004">
    <property type="protein sequence ID" value="KAI9637648.1"/>
    <property type="molecule type" value="Genomic_DNA"/>
</dbReference>
<evidence type="ECO:0000256" key="2">
    <source>
        <dbReference type="SAM" id="MobiDB-lite"/>
    </source>
</evidence>